<protein>
    <submittedName>
        <fullName evidence="1">Uncharacterized protein</fullName>
    </submittedName>
</protein>
<name>A0A0R3KY68_9BRAD</name>
<gene>
    <name evidence="1" type="ORF">CP49_38025</name>
</gene>
<accession>A0A0R3KY68</accession>
<evidence type="ECO:0000313" key="2">
    <source>
        <dbReference type="Proteomes" id="UP000051913"/>
    </source>
</evidence>
<organism evidence="1 2">
    <name type="scientific">Bradyrhizobium valentinum</name>
    <dbReference type="NCBI Taxonomy" id="1518501"/>
    <lineage>
        <taxon>Bacteria</taxon>
        <taxon>Pseudomonadati</taxon>
        <taxon>Pseudomonadota</taxon>
        <taxon>Alphaproteobacteria</taxon>
        <taxon>Hyphomicrobiales</taxon>
        <taxon>Nitrobacteraceae</taxon>
        <taxon>Bradyrhizobium</taxon>
    </lineage>
</organism>
<proteinExistence type="predicted"/>
<dbReference type="Proteomes" id="UP000051913">
    <property type="component" value="Unassembled WGS sequence"/>
</dbReference>
<dbReference type="EMBL" id="LLXX01000241">
    <property type="protein sequence ID" value="KRQ88658.1"/>
    <property type="molecule type" value="Genomic_DNA"/>
</dbReference>
<evidence type="ECO:0000313" key="1">
    <source>
        <dbReference type="EMBL" id="KRQ88658.1"/>
    </source>
</evidence>
<reference evidence="1 2" key="1">
    <citation type="submission" date="2014-03" db="EMBL/GenBank/DDBJ databases">
        <title>Bradyrhizobium valentinum sp. nov., isolated from effective nodules of Lupinus mariae-josephae, a lupine endemic of basic-lime soils in Eastern Spain.</title>
        <authorList>
            <person name="Duran D."/>
            <person name="Rey L."/>
            <person name="Navarro A."/>
            <person name="Busquets A."/>
            <person name="Imperial J."/>
            <person name="Ruiz-Argueso T."/>
        </authorList>
    </citation>
    <scope>NUCLEOTIDE SEQUENCE [LARGE SCALE GENOMIC DNA]</scope>
    <source>
        <strain evidence="1 2">LmjM3</strain>
    </source>
</reference>
<comment type="caution">
    <text evidence="1">The sequence shown here is derived from an EMBL/GenBank/DDBJ whole genome shotgun (WGS) entry which is preliminary data.</text>
</comment>
<sequence>MKKSVITARPRLAVDGTFDFVDRPSACLAHEFMANDPVGRFRRRPWVAIDRNGDESLVSLLLFSSPLE</sequence>
<dbReference type="AlphaFoldDB" id="A0A0R3KY68"/>
<keyword evidence="2" id="KW-1185">Reference proteome</keyword>